<evidence type="ECO:0000313" key="1">
    <source>
        <dbReference type="EMBL" id="OLQ08366.1"/>
    </source>
</evidence>
<reference evidence="1 2" key="1">
    <citation type="submission" date="2016-02" db="EMBL/GenBank/DDBJ databases">
        <title>Genome analysis of coral dinoflagellate symbionts highlights evolutionary adaptations to a symbiotic lifestyle.</title>
        <authorList>
            <person name="Aranda M."/>
            <person name="Li Y."/>
            <person name="Liew Y.J."/>
            <person name="Baumgarten S."/>
            <person name="Simakov O."/>
            <person name="Wilson M."/>
            <person name="Piel J."/>
            <person name="Ashoor H."/>
            <person name="Bougouffa S."/>
            <person name="Bajic V.B."/>
            <person name="Ryu T."/>
            <person name="Ravasi T."/>
            <person name="Bayer T."/>
            <person name="Micklem G."/>
            <person name="Kim H."/>
            <person name="Bhak J."/>
            <person name="Lajeunesse T.C."/>
            <person name="Voolstra C.R."/>
        </authorList>
    </citation>
    <scope>NUCLEOTIDE SEQUENCE [LARGE SCALE GENOMIC DNA]</scope>
    <source>
        <strain evidence="1 2">CCMP2467</strain>
    </source>
</reference>
<sequence length="607" mass="68835">MSSPARGDSNVQILINTVSWLNRSSLEVDVKSQAKQWLLCKIARDVLQTKRWPENNNGRCQETLGAKKVCEVTWSARDEWTLFGDTLIRHHNVPRRSLFTPSCTTDCPVPAHCLGDMRETTVRAVGKSSVLKDAWSQVGHPHRDLGYLWTGQTKFNVKVDKQASAVPVPQDELAETSFQEGFEEYWGDVFPDHWSEAEKARPAKKYVDVPEEFYSKSKRRPVTPKNFNTWFSRARGKGLRWHFQDSWSAFPSTTANYGWDLAASSHQAMINQARDEFMPAYLYASPLSTPWTTSSSKKAAHLRKAEQLQETVSMDFAKHLFEKQAKDDLGFCVAQPLNSVMFKDKKSPFRFVGDLCACRKKQQVDQCAHGCADSHGAPVKKSTVLMSNVKVHVTRQGRGDDATPTAHTVVYPQRLCRAVIDDVWKFVRASGHHFATWPSELMLHSFSGYKCERCQLGRAALPWMEHSLIPGECRHGRRPPGEGPRGRLPVDPIATFKRQARDKDLSDGELTTPQDIFFPVQDSLYLKYALFRLIQDSVAFFSEATARGMEYVHWVADPVIKTMFQQILQKEMNVKGIICALRPFPCMVPEESSTIKLKDLVPFPVHG</sequence>
<dbReference type="EMBL" id="LSRX01000119">
    <property type="protein sequence ID" value="OLQ08366.1"/>
    <property type="molecule type" value="Genomic_DNA"/>
</dbReference>
<organism evidence="1 2">
    <name type="scientific">Symbiodinium microadriaticum</name>
    <name type="common">Dinoflagellate</name>
    <name type="synonym">Zooxanthella microadriatica</name>
    <dbReference type="NCBI Taxonomy" id="2951"/>
    <lineage>
        <taxon>Eukaryota</taxon>
        <taxon>Sar</taxon>
        <taxon>Alveolata</taxon>
        <taxon>Dinophyceae</taxon>
        <taxon>Suessiales</taxon>
        <taxon>Symbiodiniaceae</taxon>
        <taxon>Symbiodinium</taxon>
    </lineage>
</organism>
<keyword evidence="2" id="KW-1185">Reference proteome</keyword>
<dbReference type="AlphaFoldDB" id="A0A1Q9ELN4"/>
<dbReference type="OrthoDB" id="412537at2759"/>
<name>A0A1Q9ELN4_SYMMI</name>
<accession>A0A1Q9ELN4</accession>
<proteinExistence type="predicted"/>
<dbReference type="Proteomes" id="UP000186817">
    <property type="component" value="Unassembled WGS sequence"/>
</dbReference>
<gene>
    <name evidence="1" type="ORF">AK812_SmicGene8155</name>
</gene>
<comment type="caution">
    <text evidence="1">The sequence shown here is derived from an EMBL/GenBank/DDBJ whole genome shotgun (WGS) entry which is preliminary data.</text>
</comment>
<evidence type="ECO:0000313" key="2">
    <source>
        <dbReference type="Proteomes" id="UP000186817"/>
    </source>
</evidence>
<protein>
    <submittedName>
        <fullName evidence="1">Uncharacterized protein</fullName>
    </submittedName>
</protein>